<keyword evidence="11 13" id="KW-1133">Transmembrane helix</keyword>
<organism evidence="17 18">
    <name type="scientific">Paenibacillus thalictri</name>
    <dbReference type="NCBI Taxonomy" id="2527873"/>
    <lineage>
        <taxon>Bacteria</taxon>
        <taxon>Bacillati</taxon>
        <taxon>Bacillota</taxon>
        <taxon>Bacilli</taxon>
        <taxon>Bacillales</taxon>
        <taxon>Paenibacillaceae</taxon>
        <taxon>Paenibacillus</taxon>
    </lineage>
</organism>
<evidence type="ECO:0000256" key="4">
    <source>
        <dbReference type="ARBA" id="ARBA00022448"/>
    </source>
</evidence>
<dbReference type="InterPro" id="IPR035906">
    <property type="entry name" value="MetI-like_sf"/>
</dbReference>
<dbReference type="CDD" id="cd06261">
    <property type="entry name" value="TM_PBP2"/>
    <property type="match status" value="1"/>
</dbReference>
<dbReference type="InterPro" id="IPR000515">
    <property type="entry name" value="MetI-like"/>
</dbReference>
<dbReference type="InterPro" id="IPR003439">
    <property type="entry name" value="ABC_transporter-like_ATP-bd"/>
</dbReference>
<keyword evidence="9 17" id="KW-0067">ATP-binding</keyword>
<comment type="caution">
    <text evidence="17">The sequence shown here is derived from an EMBL/GenBank/DDBJ whole genome shotgun (WGS) entry which is preliminary data.</text>
</comment>
<dbReference type="InterPro" id="IPR050388">
    <property type="entry name" value="ABC_Ni/Peptide_Import"/>
</dbReference>
<feature type="region of interest" description="Disordered" evidence="14">
    <location>
        <begin position="307"/>
        <end position="391"/>
    </location>
</feature>
<dbReference type="NCBIfam" id="NF045474">
    <property type="entry name" value="Opp2C"/>
    <property type="match status" value="1"/>
</dbReference>
<keyword evidence="5" id="KW-1003">Cell membrane</keyword>
<keyword evidence="7 13" id="KW-0812">Transmembrane</keyword>
<evidence type="ECO:0000256" key="5">
    <source>
        <dbReference type="ARBA" id="ARBA00022475"/>
    </source>
</evidence>
<evidence type="ECO:0000259" key="16">
    <source>
        <dbReference type="PROSITE" id="PS50928"/>
    </source>
</evidence>
<dbReference type="SUPFAM" id="SSF161098">
    <property type="entry name" value="MetI-like"/>
    <property type="match status" value="1"/>
</dbReference>
<evidence type="ECO:0000256" key="7">
    <source>
        <dbReference type="ARBA" id="ARBA00022692"/>
    </source>
</evidence>
<comment type="similarity">
    <text evidence="13">Belongs to the binding-protein-dependent transport system permease family.</text>
</comment>
<dbReference type="Pfam" id="PF00528">
    <property type="entry name" value="BPD_transp_1"/>
    <property type="match status" value="1"/>
</dbReference>
<evidence type="ECO:0000256" key="14">
    <source>
        <dbReference type="SAM" id="MobiDB-lite"/>
    </source>
</evidence>
<evidence type="ECO:0000256" key="6">
    <source>
        <dbReference type="ARBA" id="ARBA00022519"/>
    </source>
</evidence>
<evidence type="ECO:0000259" key="15">
    <source>
        <dbReference type="PROSITE" id="PS50893"/>
    </source>
</evidence>
<feature type="transmembrane region" description="Helical" evidence="13">
    <location>
        <begin position="40"/>
        <end position="62"/>
    </location>
</feature>
<dbReference type="Proteomes" id="UP000293142">
    <property type="component" value="Unassembled WGS sequence"/>
</dbReference>
<evidence type="ECO:0000313" key="17">
    <source>
        <dbReference type="EMBL" id="TBL69689.1"/>
    </source>
</evidence>
<dbReference type="Pfam" id="PF12911">
    <property type="entry name" value="OppC_N"/>
    <property type="match status" value="1"/>
</dbReference>
<dbReference type="GO" id="GO:0005886">
    <property type="term" value="C:plasma membrane"/>
    <property type="evidence" value="ECO:0007669"/>
    <property type="project" value="UniProtKB-SubCell"/>
</dbReference>
<reference evidence="17 18" key="1">
    <citation type="submission" date="2019-02" db="EMBL/GenBank/DDBJ databases">
        <title>Paenibacillus sp. nov., isolated from surface-sterilized tissue of Thalictrum simplex L.</title>
        <authorList>
            <person name="Tuo L."/>
        </authorList>
    </citation>
    <scope>NUCLEOTIDE SEQUENCE [LARGE SCALE GENOMIC DNA]</scope>
    <source>
        <strain evidence="17 18">N2SHLJ1</strain>
    </source>
</reference>
<accession>A0A4V2J343</accession>
<dbReference type="SUPFAM" id="SSF52540">
    <property type="entry name" value="P-loop containing nucleoside triphosphate hydrolases"/>
    <property type="match status" value="1"/>
</dbReference>
<keyword evidence="4 13" id="KW-0813">Transport</keyword>
<feature type="domain" description="ABC transporter" evidence="15">
    <location>
        <begin position="405"/>
        <end position="659"/>
    </location>
</feature>
<feature type="transmembrane region" description="Helical" evidence="13">
    <location>
        <begin position="105"/>
        <end position="130"/>
    </location>
</feature>
<name>A0A4V2J343_9BACL</name>
<keyword evidence="10" id="KW-1278">Translocase</keyword>
<keyword evidence="8" id="KW-0547">Nucleotide-binding</keyword>
<dbReference type="InterPro" id="IPR053385">
    <property type="entry name" value="ABC_transport_permease"/>
</dbReference>
<evidence type="ECO:0000256" key="8">
    <source>
        <dbReference type="ARBA" id="ARBA00022741"/>
    </source>
</evidence>
<dbReference type="GO" id="GO:0005524">
    <property type="term" value="F:ATP binding"/>
    <property type="evidence" value="ECO:0007669"/>
    <property type="project" value="UniProtKB-KW"/>
</dbReference>
<dbReference type="InterPro" id="IPR027417">
    <property type="entry name" value="P-loop_NTPase"/>
</dbReference>
<dbReference type="PANTHER" id="PTHR43297:SF14">
    <property type="entry name" value="ATPASE AAA-TYPE CORE DOMAIN-CONTAINING PROTEIN"/>
    <property type="match status" value="1"/>
</dbReference>
<keyword evidence="6" id="KW-0997">Cell inner membrane</keyword>
<feature type="compositionally biased region" description="Low complexity" evidence="14">
    <location>
        <begin position="376"/>
        <end position="390"/>
    </location>
</feature>
<dbReference type="Pfam" id="PF00005">
    <property type="entry name" value="ABC_tran"/>
    <property type="match status" value="1"/>
</dbReference>
<feature type="domain" description="ABC transmembrane type-1" evidence="16">
    <location>
        <begin position="101"/>
        <end position="290"/>
    </location>
</feature>
<protein>
    <submittedName>
        <fullName evidence="17">Dipeptide/oligopeptide/nickel ABC transporter permease/ATP-binding protein</fullName>
    </submittedName>
</protein>
<dbReference type="PROSITE" id="PS00211">
    <property type="entry name" value="ABC_TRANSPORTER_1"/>
    <property type="match status" value="1"/>
</dbReference>
<dbReference type="PROSITE" id="PS50893">
    <property type="entry name" value="ABC_TRANSPORTER_2"/>
    <property type="match status" value="1"/>
</dbReference>
<dbReference type="InterPro" id="IPR017871">
    <property type="entry name" value="ABC_transporter-like_CS"/>
</dbReference>
<dbReference type="GO" id="GO:0016887">
    <property type="term" value="F:ATP hydrolysis activity"/>
    <property type="evidence" value="ECO:0007669"/>
    <property type="project" value="InterPro"/>
</dbReference>
<dbReference type="EMBL" id="SIRE01000037">
    <property type="protein sequence ID" value="TBL69689.1"/>
    <property type="molecule type" value="Genomic_DNA"/>
</dbReference>
<dbReference type="AlphaFoldDB" id="A0A4V2J343"/>
<feature type="transmembrane region" description="Helical" evidence="13">
    <location>
        <begin position="222"/>
        <end position="248"/>
    </location>
</feature>
<dbReference type="PROSITE" id="PS50928">
    <property type="entry name" value="ABC_TM1"/>
    <property type="match status" value="1"/>
</dbReference>
<proteinExistence type="inferred from homology"/>
<comment type="similarity">
    <text evidence="3">Belongs to the ABC transporter superfamily.</text>
</comment>
<keyword evidence="12 13" id="KW-0472">Membrane</keyword>
<evidence type="ECO:0000313" key="18">
    <source>
        <dbReference type="Proteomes" id="UP000293142"/>
    </source>
</evidence>
<dbReference type="SMART" id="SM00382">
    <property type="entry name" value="AAA"/>
    <property type="match status" value="1"/>
</dbReference>
<evidence type="ECO:0000256" key="3">
    <source>
        <dbReference type="ARBA" id="ARBA00005417"/>
    </source>
</evidence>
<dbReference type="Gene3D" id="1.10.3720.10">
    <property type="entry name" value="MetI-like"/>
    <property type="match status" value="1"/>
</dbReference>
<evidence type="ECO:0000256" key="12">
    <source>
        <dbReference type="ARBA" id="ARBA00023136"/>
    </source>
</evidence>
<dbReference type="GO" id="GO:0055085">
    <property type="term" value="P:transmembrane transport"/>
    <property type="evidence" value="ECO:0007669"/>
    <property type="project" value="InterPro"/>
</dbReference>
<dbReference type="InterPro" id="IPR003593">
    <property type="entry name" value="AAA+_ATPase"/>
</dbReference>
<gene>
    <name evidence="17" type="ORF">EYB31_35500</name>
</gene>
<dbReference type="PANTHER" id="PTHR43297">
    <property type="entry name" value="OLIGOPEPTIDE TRANSPORT ATP-BINDING PROTEIN APPD"/>
    <property type="match status" value="1"/>
</dbReference>
<dbReference type="CDD" id="cd03257">
    <property type="entry name" value="ABC_NikE_OppD_transporters"/>
    <property type="match status" value="1"/>
</dbReference>
<evidence type="ECO:0000256" key="10">
    <source>
        <dbReference type="ARBA" id="ARBA00022967"/>
    </source>
</evidence>
<feature type="transmembrane region" description="Helical" evidence="13">
    <location>
        <begin position="150"/>
        <end position="176"/>
    </location>
</feature>
<evidence type="ECO:0000256" key="13">
    <source>
        <dbReference type="RuleBase" id="RU363032"/>
    </source>
</evidence>
<keyword evidence="18" id="KW-1185">Reference proteome</keyword>
<evidence type="ECO:0000256" key="1">
    <source>
        <dbReference type="ARBA" id="ARBA00004141"/>
    </source>
</evidence>
<evidence type="ECO:0000256" key="9">
    <source>
        <dbReference type="ARBA" id="ARBA00022840"/>
    </source>
</evidence>
<sequence>MWRSTSLTDGWIRESDWNRRDSMDNRFRQRLFVALKKDPLAVFLLAILAVVIVMSIGGAWFSGYDPLKVDYKQALLPPSGDHWLGTDNYGRDVLSRLMHGGASSLGASVLAVSLIISLGLLIGLAAGYFGGWVDMVLTRLMDVLFSFPQLVLAIALASLLGPGLMSLMIAVAAVAWPSFARIFRSYVLSVRNEGYVLAAKTSGIPAWKIIGTHILGSIAGPILVLVTLDMGNIILSIASMSFLGLGIRPPQPEWGAMLNEGRAYIEEAPWLFLAPGLTIFATVLATNYLGDTLKDALEPRTLHMPRLFERRKKRSGSVEAMGQSGRESAAGDQGPSPLAQGTAQAAESGSRLPAHTKRGASANSGRERSALAKTSGAVPPGGMPFAAGAAGSRGDQAAENRACVLSAEGLCVSARAERGGSRKPILEDIGLQLQRGECLGLVGESGSGKSTLALALMGLLRSPLETTSGTIRLLGADTRLWEWNDWRKARGSRIAYITQDPMDSLNPVLTVGEQLQECLAAHRESGAAANKSEIKAKVLKLLQQTGLAAEVYGQYPHQLSGGMRQRVVIAMAIVNEPQIIIADEPTTALDVSTQARIMELLATLQRERNMSMIFITHDLRLVANIADRICVMKNGRMIEQGDVRSLFTEPREAYTQQLLKAIPSLRIPPHIRQAK</sequence>
<dbReference type="Gene3D" id="3.40.50.300">
    <property type="entry name" value="P-loop containing nucleotide triphosphate hydrolases"/>
    <property type="match status" value="1"/>
</dbReference>
<dbReference type="InterPro" id="IPR025966">
    <property type="entry name" value="OppC_N"/>
</dbReference>
<evidence type="ECO:0000256" key="2">
    <source>
        <dbReference type="ARBA" id="ARBA00004202"/>
    </source>
</evidence>
<comment type="subcellular location">
    <subcellularLocation>
        <location evidence="13">Cell membrane</location>
        <topology evidence="13">Multi-pass membrane protein</topology>
    </subcellularLocation>
    <subcellularLocation>
        <location evidence="2">Cell membrane</location>
        <topology evidence="2">Peripheral membrane protein</topology>
    </subcellularLocation>
    <subcellularLocation>
        <location evidence="1">Membrane</location>
        <topology evidence="1">Multi-pass membrane protein</topology>
    </subcellularLocation>
</comment>
<feature type="transmembrane region" description="Helical" evidence="13">
    <location>
        <begin position="268"/>
        <end position="290"/>
    </location>
</feature>
<evidence type="ECO:0000256" key="11">
    <source>
        <dbReference type="ARBA" id="ARBA00022989"/>
    </source>
</evidence>
<dbReference type="OrthoDB" id="9783218at2"/>